<dbReference type="EMBL" id="JACYFS010000002">
    <property type="protein sequence ID" value="MBD8082707.1"/>
    <property type="molecule type" value="Genomic_DNA"/>
</dbReference>
<dbReference type="Proteomes" id="UP000637299">
    <property type="component" value="Unassembled WGS sequence"/>
</dbReference>
<feature type="chain" id="PRO_5045165102" evidence="1">
    <location>
        <begin position="24"/>
        <end position="789"/>
    </location>
</feature>
<dbReference type="RefSeq" id="WP_191736687.1">
    <property type="nucleotide sequence ID" value="NZ_JACYFS010000002.1"/>
</dbReference>
<dbReference type="Gene3D" id="2.60.40.10">
    <property type="entry name" value="Immunoglobulins"/>
    <property type="match status" value="1"/>
</dbReference>
<dbReference type="InterPro" id="IPR026341">
    <property type="entry name" value="T9SS_type_B"/>
</dbReference>
<dbReference type="Pfam" id="PF13585">
    <property type="entry name" value="CHU_C"/>
    <property type="match status" value="1"/>
</dbReference>
<dbReference type="InterPro" id="IPR013783">
    <property type="entry name" value="Ig-like_fold"/>
</dbReference>
<dbReference type="InterPro" id="IPR049804">
    <property type="entry name" value="Choice_anch_L"/>
</dbReference>
<dbReference type="NCBIfam" id="TIGR04131">
    <property type="entry name" value="Bac_Flav_CTERM"/>
    <property type="match status" value="1"/>
</dbReference>
<protein>
    <submittedName>
        <fullName evidence="2">Gliding motility-associated C-terminal domain-containing protein</fullName>
    </submittedName>
</protein>
<evidence type="ECO:0000313" key="2">
    <source>
        <dbReference type="EMBL" id="MBD8082707.1"/>
    </source>
</evidence>
<comment type="caution">
    <text evidence="2">The sequence shown here is derived from an EMBL/GenBank/DDBJ whole genome shotgun (WGS) entry which is preliminary data.</text>
</comment>
<sequence length="789" mass="84876">MKKYMKQSLLLLFFGLMAVNLTAQKFSPRKPQKEQSSQASKKAGAFIDVNVPTYPESAYTPLQLVRDVLVSSGPGSCFVPNISNVTVTPATTATQADRAWGYFHKGTTNFPFKDGIVLSTGFARRAGNSLEGNLSDNNQGGSDPDLATALGVAGILTNAAILEFDFVPTTSQIKFNYLLASEEYTGSFPCSYADAFALLLRPVGSTAPYQNMAVLPGGAGPVSVTNIRPNIPGSCGAVNPTYFAGYNTANIETNFYGRTIPLEATATVTAGIPYHFKMVIADFGPFGADSSYDSAVFLEGGSFSIGVELQDPSGAVIPSDINVCDLVPTVINASVNSPNMTYQWFYNGTAIPGATSTSITAINPGTYTIEVSLPGNPCPGTATVTIHGGSTPLAQDATLLLCTTPDITTFDLTNSKALISPTTGANFRWYVNQADALAFNNNFIQTPLNYNGANGQILYAVVYGAEYCRKMVELTLAKETRPVAQVTTPKIRVCAGETVTLTASGGTAYNWVNFPGNGNTQSATIFQTTTFEVYALGALGCQSSLPAKVTVEVVPQPTTPLLDVEMCIGDTIELDAGAGTGYSYLWNTGATTQKITVNQLGIYTVKIDNGICSKTFEVKVLAAATPFFTQLSYENNTITAIANIPNINNTPRVAEYSLDGIVWQDSNVFPNLLDNTTYTLYVRTKGTTCVGTVEFFTLHISNVITPNQDGVNDVIDLSSLGNFKNFKGSIYDRYGSEMFRFTKENPIWNGTIGGKRLPTGTYWYKFNFEYNKTKTQMNTSGWIMLKNRE</sequence>
<organism evidence="2 3">
    <name type="scientific">Chryseobacterium caseinilyticum</name>
    <dbReference type="NCBI Taxonomy" id="2771428"/>
    <lineage>
        <taxon>Bacteria</taxon>
        <taxon>Pseudomonadati</taxon>
        <taxon>Bacteroidota</taxon>
        <taxon>Flavobacteriia</taxon>
        <taxon>Flavobacteriales</taxon>
        <taxon>Weeksellaceae</taxon>
        <taxon>Chryseobacterium group</taxon>
        <taxon>Chryseobacterium</taxon>
    </lineage>
</organism>
<proteinExistence type="predicted"/>
<feature type="signal peptide" evidence="1">
    <location>
        <begin position="1"/>
        <end position="23"/>
    </location>
</feature>
<name>A0ABR8ZBU2_9FLAO</name>
<evidence type="ECO:0000256" key="1">
    <source>
        <dbReference type="SAM" id="SignalP"/>
    </source>
</evidence>
<dbReference type="NCBIfam" id="NF038133">
    <property type="entry name" value="choice_anch_L"/>
    <property type="match status" value="1"/>
</dbReference>
<evidence type="ECO:0000313" key="3">
    <source>
        <dbReference type="Proteomes" id="UP000637299"/>
    </source>
</evidence>
<reference evidence="2 3" key="1">
    <citation type="submission" date="2020-09" db="EMBL/GenBank/DDBJ databases">
        <title>Genome seq and assembly of Chryseobacterium sp.</title>
        <authorList>
            <person name="Chhetri G."/>
        </authorList>
    </citation>
    <scope>NUCLEOTIDE SEQUENCE [LARGE SCALE GENOMIC DNA]</scope>
    <source>
        <strain evidence="2 3">GCR10</strain>
    </source>
</reference>
<keyword evidence="3" id="KW-1185">Reference proteome</keyword>
<gene>
    <name evidence="2" type="ORF">IC610_09780</name>
</gene>
<accession>A0ABR8ZBU2</accession>
<keyword evidence="1" id="KW-0732">Signal</keyword>